<organism evidence="5">
    <name type="scientific">freshwater metagenome</name>
    <dbReference type="NCBI Taxonomy" id="449393"/>
    <lineage>
        <taxon>unclassified sequences</taxon>
        <taxon>metagenomes</taxon>
        <taxon>ecological metagenomes</taxon>
    </lineage>
</organism>
<dbReference type="InterPro" id="IPR046335">
    <property type="entry name" value="LacI/GalR-like_sensor"/>
</dbReference>
<dbReference type="InterPro" id="IPR010982">
    <property type="entry name" value="Lambda_DNA-bd_dom_sf"/>
</dbReference>
<dbReference type="EMBL" id="CAEZYI010000012">
    <property type="protein sequence ID" value="CAB4715843.1"/>
    <property type="molecule type" value="Genomic_DNA"/>
</dbReference>
<dbReference type="AlphaFoldDB" id="A0A6J6R1R2"/>
<dbReference type="PROSITE" id="PS50932">
    <property type="entry name" value="HTH_LACI_2"/>
    <property type="match status" value="1"/>
</dbReference>
<feature type="domain" description="HTH lacI-type" evidence="4">
    <location>
        <begin position="5"/>
        <end position="60"/>
    </location>
</feature>
<proteinExistence type="predicted"/>
<dbReference type="InterPro" id="IPR028082">
    <property type="entry name" value="Peripla_BP_I"/>
</dbReference>
<dbReference type="Gene3D" id="3.40.50.2300">
    <property type="match status" value="2"/>
</dbReference>
<dbReference type="PANTHER" id="PTHR30146">
    <property type="entry name" value="LACI-RELATED TRANSCRIPTIONAL REPRESSOR"/>
    <property type="match status" value="1"/>
</dbReference>
<dbReference type="InterPro" id="IPR000843">
    <property type="entry name" value="HTH_LacI"/>
</dbReference>
<dbReference type="GO" id="GO:0000976">
    <property type="term" value="F:transcription cis-regulatory region binding"/>
    <property type="evidence" value="ECO:0007669"/>
    <property type="project" value="TreeGrafter"/>
</dbReference>
<evidence type="ECO:0000256" key="3">
    <source>
        <dbReference type="ARBA" id="ARBA00023163"/>
    </source>
</evidence>
<reference evidence="5" key="1">
    <citation type="submission" date="2020-05" db="EMBL/GenBank/DDBJ databases">
        <authorList>
            <person name="Chiriac C."/>
            <person name="Salcher M."/>
            <person name="Ghai R."/>
            <person name="Kavagutti S V."/>
        </authorList>
    </citation>
    <scope>NUCLEOTIDE SEQUENCE</scope>
</reference>
<dbReference type="PANTHER" id="PTHR30146:SF24">
    <property type="entry name" value="XYLOSE OPERON REGULATORY PROTEIN"/>
    <property type="match status" value="1"/>
</dbReference>
<dbReference type="Pfam" id="PF13377">
    <property type="entry name" value="Peripla_BP_3"/>
    <property type="match status" value="1"/>
</dbReference>
<evidence type="ECO:0000256" key="1">
    <source>
        <dbReference type="ARBA" id="ARBA00023015"/>
    </source>
</evidence>
<dbReference type="GO" id="GO:0003700">
    <property type="term" value="F:DNA-binding transcription factor activity"/>
    <property type="evidence" value="ECO:0007669"/>
    <property type="project" value="TreeGrafter"/>
</dbReference>
<dbReference type="CDD" id="cd06267">
    <property type="entry name" value="PBP1_LacI_sugar_binding-like"/>
    <property type="match status" value="1"/>
</dbReference>
<sequence>MTKRATLAQVAAYAGVSIATASRAFSDPTLVRPETIAIIRQAAVALHYKAPRILERNLSMARIAVFTRLFHRHGELERLRGISNALRPWPHELLLYDVDDSLASIDYVKKLVVTKRIEGVIFSGVLVAPEVAIYLKRFQIPSVLIDNDDARFSRVFTSDKKGSELAADFFNKSKSSKILLLGARPTALDLHPGIRLQSFREHLDPKKRLASTELLVDPTSVEAVSEIRKILTAKKPPDAIFADSDLLAMTVIFLARELNISIPGDCSLIGYGDTDTAEILGITSVRTHLDASGRRSVEILRSTEEFGQITRHELEPELIIRSTT</sequence>
<accession>A0A6J6R1R2</accession>
<protein>
    <submittedName>
        <fullName evidence="5">Unannotated protein</fullName>
    </submittedName>
</protein>
<keyword evidence="3" id="KW-0804">Transcription</keyword>
<dbReference type="CDD" id="cd01392">
    <property type="entry name" value="HTH_LacI"/>
    <property type="match status" value="1"/>
</dbReference>
<keyword evidence="1" id="KW-0805">Transcription regulation</keyword>
<dbReference type="SMART" id="SM00354">
    <property type="entry name" value="HTH_LACI"/>
    <property type="match status" value="1"/>
</dbReference>
<evidence type="ECO:0000256" key="2">
    <source>
        <dbReference type="ARBA" id="ARBA00023125"/>
    </source>
</evidence>
<dbReference type="SUPFAM" id="SSF47413">
    <property type="entry name" value="lambda repressor-like DNA-binding domains"/>
    <property type="match status" value="1"/>
</dbReference>
<evidence type="ECO:0000313" key="5">
    <source>
        <dbReference type="EMBL" id="CAB4715843.1"/>
    </source>
</evidence>
<gene>
    <name evidence="5" type="ORF">UFOPK2662_00373</name>
</gene>
<evidence type="ECO:0000259" key="4">
    <source>
        <dbReference type="PROSITE" id="PS50932"/>
    </source>
</evidence>
<name>A0A6J6R1R2_9ZZZZ</name>
<keyword evidence="2" id="KW-0238">DNA-binding</keyword>
<dbReference type="Pfam" id="PF00356">
    <property type="entry name" value="LacI"/>
    <property type="match status" value="1"/>
</dbReference>
<dbReference type="Gene3D" id="1.10.260.40">
    <property type="entry name" value="lambda repressor-like DNA-binding domains"/>
    <property type="match status" value="1"/>
</dbReference>
<dbReference type="SUPFAM" id="SSF53822">
    <property type="entry name" value="Periplasmic binding protein-like I"/>
    <property type="match status" value="1"/>
</dbReference>